<accession>A0A5D2EAK0</accession>
<name>A0A5D2EAK0_GOSDA</name>
<reference evidence="2 3" key="1">
    <citation type="submission" date="2019-06" db="EMBL/GenBank/DDBJ databases">
        <title>WGS assembly of Gossypium darwinii.</title>
        <authorList>
            <person name="Chen Z.J."/>
            <person name="Sreedasyam A."/>
            <person name="Ando A."/>
            <person name="Song Q."/>
            <person name="De L."/>
            <person name="Hulse-Kemp A."/>
            <person name="Ding M."/>
            <person name="Ye W."/>
            <person name="Kirkbride R."/>
            <person name="Jenkins J."/>
            <person name="Plott C."/>
            <person name="Lovell J."/>
            <person name="Lin Y.-M."/>
            <person name="Vaughn R."/>
            <person name="Liu B."/>
            <person name="Li W."/>
            <person name="Simpson S."/>
            <person name="Scheffler B."/>
            <person name="Saski C."/>
            <person name="Grover C."/>
            <person name="Hu G."/>
            <person name="Conover J."/>
            <person name="Carlson J."/>
            <person name="Shu S."/>
            <person name="Boston L."/>
            <person name="Williams M."/>
            <person name="Peterson D."/>
            <person name="Mcgee K."/>
            <person name="Jones D."/>
            <person name="Wendel J."/>
            <person name="Stelly D."/>
            <person name="Grimwood J."/>
            <person name="Schmutz J."/>
        </authorList>
    </citation>
    <scope>NUCLEOTIDE SEQUENCE [LARGE SCALE GENOMIC DNA]</scope>
    <source>
        <strain evidence="2">1808015.09</strain>
    </source>
</reference>
<dbReference type="EMBL" id="CM017699">
    <property type="protein sequence ID" value="TYG90038.1"/>
    <property type="molecule type" value="Genomic_DNA"/>
</dbReference>
<protein>
    <submittedName>
        <fullName evidence="2">Uncharacterized protein</fullName>
    </submittedName>
</protein>
<organism evidence="2 3">
    <name type="scientific">Gossypium darwinii</name>
    <name type="common">Darwin's cotton</name>
    <name type="synonym">Gossypium barbadense var. darwinii</name>
    <dbReference type="NCBI Taxonomy" id="34276"/>
    <lineage>
        <taxon>Eukaryota</taxon>
        <taxon>Viridiplantae</taxon>
        <taxon>Streptophyta</taxon>
        <taxon>Embryophyta</taxon>
        <taxon>Tracheophyta</taxon>
        <taxon>Spermatophyta</taxon>
        <taxon>Magnoliopsida</taxon>
        <taxon>eudicotyledons</taxon>
        <taxon>Gunneridae</taxon>
        <taxon>Pentapetalae</taxon>
        <taxon>rosids</taxon>
        <taxon>malvids</taxon>
        <taxon>Malvales</taxon>
        <taxon>Malvaceae</taxon>
        <taxon>Malvoideae</taxon>
        <taxon>Gossypium</taxon>
    </lineage>
</organism>
<sequence length="89" mass="10135">MPTMQSGTPQSQGPLGWTGGEDGRLCCWKGDDSPGINRSWISSTSTLAMKLHEIEKTARRRGIEWLYPRHILSRNTTLLVMLLRVLEYF</sequence>
<feature type="region of interest" description="Disordered" evidence="1">
    <location>
        <begin position="1"/>
        <end position="22"/>
    </location>
</feature>
<evidence type="ECO:0000313" key="3">
    <source>
        <dbReference type="Proteomes" id="UP000323506"/>
    </source>
</evidence>
<proteinExistence type="predicted"/>
<evidence type="ECO:0000256" key="1">
    <source>
        <dbReference type="SAM" id="MobiDB-lite"/>
    </source>
</evidence>
<keyword evidence="3" id="KW-1185">Reference proteome</keyword>
<evidence type="ECO:0000313" key="2">
    <source>
        <dbReference type="EMBL" id="TYG90038.1"/>
    </source>
</evidence>
<dbReference type="AlphaFoldDB" id="A0A5D2EAK0"/>
<gene>
    <name evidence="2" type="ORF">ES288_A12G151500v1</name>
</gene>
<dbReference type="Proteomes" id="UP000323506">
    <property type="component" value="Chromosome A12"/>
</dbReference>
<feature type="compositionally biased region" description="Polar residues" evidence="1">
    <location>
        <begin position="1"/>
        <end position="13"/>
    </location>
</feature>